<comment type="caution">
    <text evidence="1">The sequence shown here is derived from an EMBL/GenBank/DDBJ whole genome shotgun (WGS) entry which is preliminary data.</text>
</comment>
<evidence type="ECO:0000313" key="2">
    <source>
        <dbReference type="Proteomes" id="UP000838756"/>
    </source>
</evidence>
<dbReference type="OrthoDB" id="5967113at2759"/>
<dbReference type="EMBL" id="CAKXAJ010007186">
    <property type="protein sequence ID" value="CAH2210325.1"/>
    <property type="molecule type" value="Genomic_DNA"/>
</dbReference>
<name>A0A8S4QG09_9NEOP</name>
<reference evidence="1" key="1">
    <citation type="submission" date="2022-03" db="EMBL/GenBank/DDBJ databases">
        <authorList>
            <person name="Lindestad O."/>
        </authorList>
    </citation>
    <scope>NUCLEOTIDE SEQUENCE</scope>
</reference>
<dbReference type="AlphaFoldDB" id="A0A8S4QG09"/>
<sequence length="72" mass="8265">EPPNMIPAENTKTCNYRNIWYQEQVYRWVAGRGCLLYTPDFLFVGGRNTINLNAGCVYGNLFAPCLEVVSFR</sequence>
<protein>
    <submittedName>
        <fullName evidence="1">Jg10545 protein</fullName>
    </submittedName>
</protein>
<keyword evidence="2" id="KW-1185">Reference proteome</keyword>
<proteinExistence type="predicted"/>
<gene>
    <name evidence="1" type="primary">jg10545</name>
    <name evidence="1" type="ORF">PAEG_LOCUS2235</name>
</gene>
<evidence type="ECO:0000313" key="1">
    <source>
        <dbReference type="EMBL" id="CAH2210325.1"/>
    </source>
</evidence>
<dbReference type="Proteomes" id="UP000838756">
    <property type="component" value="Unassembled WGS sequence"/>
</dbReference>
<accession>A0A8S4QG09</accession>
<feature type="non-terminal residue" evidence="1">
    <location>
        <position position="1"/>
    </location>
</feature>
<organism evidence="1 2">
    <name type="scientific">Pararge aegeria aegeria</name>
    <dbReference type="NCBI Taxonomy" id="348720"/>
    <lineage>
        <taxon>Eukaryota</taxon>
        <taxon>Metazoa</taxon>
        <taxon>Ecdysozoa</taxon>
        <taxon>Arthropoda</taxon>
        <taxon>Hexapoda</taxon>
        <taxon>Insecta</taxon>
        <taxon>Pterygota</taxon>
        <taxon>Neoptera</taxon>
        <taxon>Endopterygota</taxon>
        <taxon>Lepidoptera</taxon>
        <taxon>Glossata</taxon>
        <taxon>Ditrysia</taxon>
        <taxon>Papilionoidea</taxon>
        <taxon>Nymphalidae</taxon>
        <taxon>Satyrinae</taxon>
        <taxon>Satyrini</taxon>
        <taxon>Parargina</taxon>
        <taxon>Pararge</taxon>
    </lineage>
</organism>